<evidence type="ECO:0000256" key="3">
    <source>
        <dbReference type="ARBA" id="ARBA00022989"/>
    </source>
</evidence>
<accession>A0A5C6CIA6</accession>
<feature type="domain" description="O-antigen ligase-related" evidence="7">
    <location>
        <begin position="239"/>
        <end position="369"/>
    </location>
</feature>
<dbReference type="InterPro" id="IPR007016">
    <property type="entry name" value="O-antigen_ligase-rel_domated"/>
</dbReference>
<dbReference type="RefSeq" id="WP_146594281.1">
    <property type="nucleotide sequence ID" value="NZ_SJPT01000003.1"/>
</dbReference>
<keyword evidence="3 6" id="KW-1133">Transmembrane helix</keyword>
<feature type="transmembrane region" description="Helical" evidence="6">
    <location>
        <begin position="353"/>
        <end position="377"/>
    </location>
</feature>
<dbReference type="InterPro" id="IPR051533">
    <property type="entry name" value="WaaL-like"/>
</dbReference>
<sequence>MSGDGGVGLRFEPQKDHRQSESRGWTSEDSAARLFSDLVGSLFTAGAKPEIGFLFVLLLPSLAAISSFKNIYIGGVNYLAFVTLLTPLLLVFVMVVKAGLDPSRLRAWPGHRVWLAWLGMIWGSLLWGEVRDGEAFKHAYEMSTPYVFGLAGAMFVRTHRQLTLFFYAILFALIPSLGCVAAWKLGLVEVETFPSGPALDPRPHSMSLLPIAALALAFFPSRIVITVIAWTICLLVSGIEGSRGVTLCILVLPMFHPLFRGLLWKLVAAVGVMLMGLVVFHLPAMQKRLFPEAGSGTISDLFASGQHSMGRLEAWPLVIEKGMDTPLLGHGISSVFHYVPTIWDRMRSVHNEFIGTFYELGLLGLAVYIGAMVYQMVLLRKRMRDAFPANKIALTTVYLALIAFNIMACTDNPMSSNVRFLNPLFLLMGASFCAGRYRGGATSEFDGDRLGGTVEHSVDKTVSRGEKN</sequence>
<reference evidence="8 9" key="1">
    <citation type="submission" date="2019-02" db="EMBL/GenBank/DDBJ databases">
        <title>Deep-cultivation of Planctomycetes and their phenomic and genomic characterization uncovers novel biology.</title>
        <authorList>
            <person name="Wiegand S."/>
            <person name="Jogler M."/>
            <person name="Boedeker C."/>
            <person name="Pinto D."/>
            <person name="Vollmers J."/>
            <person name="Rivas-Marin E."/>
            <person name="Kohn T."/>
            <person name="Peeters S.H."/>
            <person name="Heuer A."/>
            <person name="Rast P."/>
            <person name="Oberbeckmann S."/>
            <person name="Bunk B."/>
            <person name="Jeske O."/>
            <person name="Meyerdierks A."/>
            <person name="Storesund J.E."/>
            <person name="Kallscheuer N."/>
            <person name="Luecker S."/>
            <person name="Lage O.M."/>
            <person name="Pohl T."/>
            <person name="Merkel B.J."/>
            <person name="Hornburger P."/>
            <person name="Mueller R.-W."/>
            <person name="Bruemmer F."/>
            <person name="Labrenz M."/>
            <person name="Spormann A.M."/>
            <person name="Op Den Camp H."/>
            <person name="Overmann J."/>
            <person name="Amann R."/>
            <person name="Jetten M.S.M."/>
            <person name="Mascher T."/>
            <person name="Medema M.H."/>
            <person name="Devos D.P."/>
            <person name="Kaster A.-K."/>
            <person name="Ovreas L."/>
            <person name="Rohde M."/>
            <person name="Galperin M.Y."/>
            <person name="Jogler C."/>
        </authorList>
    </citation>
    <scope>NUCLEOTIDE SEQUENCE [LARGE SCALE GENOMIC DNA]</scope>
    <source>
        <strain evidence="8 9">Pla52o</strain>
    </source>
</reference>
<keyword evidence="9" id="KW-1185">Reference proteome</keyword>
<dbReference type="GO" id="GO:0016874">
    <property type="term" value="F:ligase activity"/>
    <property type="evidence" value="ECO:0007669"/>
    <property type="project" value="UniProtKB-KW"/>
</dbReference>
<dbReference type="OrthoDB" id="4772390at2"/>
<feature type="transmembrane region" description="Helical" evidence="6">
    <location>
        <begin position="112"/>
        <end position="128"/>
    </location>
</feature>
<keyword evidence="2 6" id="KW-0812">Transmembrane</keyword>
<protein>
    <submittedName>
        <fullName evidence="8">O-Antigen ligase</fullName>
    </submittedName>
</protein>
<comment type="subcellular location">
    <subcellularLocation>
        <location evidence="1">Membrane</location>
        <topology evidence="1">Multi-pass membrane protein</topology>
    </subcellularLocation>
</comment>
<evidence type="ECO:0000256" key="2">
    <source>
        <dbReference type="ARBA" id="ARBA00022692"/>
    </source>
</evidence>
<feature type="transmembrane region" description="Helical" evidence="6">
    <location>
        <begin position="208"/>
        <end position="236"/>
    </location>
</feature>
<evidence type="ECO:0000313" key="9">
    <source>
        <dbReference type="Proteomes" id="UP000316304"/>
    </source>
</evidence>
<evidence type="ECO:0000313" key="8">
    <source>
        <dbReference type="EMBL" id="TWU24012.1"/>
    </source>
</evidence>
<evidence type="ECO:0000256" key="6">
    <source>
        <dbReference type="SAM" id="Phobius"/>
    </source>
</evidence>
<keyword evidence="4 6" id="KW-0472">Membrane</keyword>
<dbReference type="Pfam" id="PF04932">
    <property type="entry name" value="Wzy_C"/>
    <property type="match status" value="1"/>
</dbReference>
<organism evidence="8 9">
    <name type="scientific">Novipirellula galeiformis</name>
    <dbReference type="NCBI Taxonomy" id="2528004"/>
    <lineage>
        <taxon>Bacteria</taxon>
        <taxon>Pseudomonadati</taxon>
        <taxon>Planctomycetota</taxon>
        <taxon>Planctomycetia</taxon>
        <taxon>Pirellulales</taxon>
        <taxon>Pirellulaceae</taxon>
        <taxon>Novipirellula</taxon>
    </lineage>
</organism>
<dbReference type="PANTHER" id="PTHR37422:SF23">
    <property type="entry name" value="TEICHURONIC ACID BIOSYNTHESIS PROTEIN TUAE"/>
    <property type="match status" value="1"/>
</dbReference>
<name>A0A5C6CIA6_9BACT</name>
<gene>
    <name evidence="8" type="ORF">Pla52o_19350</name>
</gene>
<evidence type="ECO:0000259" key="7">
    <source>
        <dbReference type="Pfam" id="PF04932"/>
    </source>
</evidence>
<dbReference type="AlphaFoldDB" id="A0A5C6CIA6"/>
<dbReference type="GO" id="GO:0016020">
    <property type="term" value="C:membrane"/>
    <property type="evidence" value="ECO:0007669"/>
    <property type="project" value="UniProtKB-SubCell"/>
</dbReference>
<evidence type="ECO:0000256" key="4">
    <source>
        <dbReference type="ARBA" id="ARBA00023136"/>
    </source>
</evidence>
<dbReference type="EMBL" id="SJPT01000003">
    <property type="protein sequence ID" value="TWU24012.1"/>
    <property type="molecule type" value="Genomic_DNA"/>
</dbReference>
<feature type="transmembrane region" description="Helical" evidence="6">
    <location>
        <begin position="78"/>
        <end position="100"/>
    </location>
</feature>
<feature type="region of interest" description="Disordered" evidence="5">
    <location>
        <begin position="1"/>
        <end position="25"/>
    </location>
</feature>
<evidence type="ECO:0000256" key="1">
    <source>
        <dbReference type="ARBA" id="ARBA00004141"/>
    </source>
</evidence>
<keyword evidence="8" id="KW-0436">Ligase</keyword>
<feature type="transmembrane region" description="Helical" evidence="6">
    <location>
        <begin position="164"/>
        <end position="188"/>
    </location>
</feature>
<feature type="transmembrane region" description="Helical" evidence="6">
    <location>
        <begin position="262"/>
        <end position="282"/>
    </location>
</feature>
<feature type="compositionally biased region" description="Basic and acidic residues" evidence="5">
    <location>
        <begin position="12"/>
        <end position="21"/>
    </location>
</feature>
<feature type="transmembrane region" description="Helical" evidence="6">
    <location>
        <begin position="389"/>
        <end position="408"/>
    </location>
</feature>
<feature type="transmembrane region" description="Helical" evidence="6">
    <location>
        <begin position="51"/>
        <end position="72"/>
    </location>
</feature>
<proteinExistence type="predicted"/>
<dbReference type="PANTHER" id="PTHR37422">
    <property type="entry name" value="TEICHURONIC ACID BIOSYNTHESIS PROTEIN TUAE"/>
    <property type="match status" value="1"/>
</dbReference>
<dbReference type="Proteomes" id="UP000316304">
    <property type="component" value="Unassembled WGS sequence"/>
</dbReference>
<comment type="caution">
    <text evidence="8">The sequence shown here is derived from an EMBL/GenBank/DDBJ whole genome shotgun (WGS) entry which is preliminary data.</text>
</comment>
<evidence type="ECO:0000256" key="5">
    <source>
        <dbReference type="SAM" id="MobiDB-lite"/>
    </source>
</evidence>